<feature type="binding site" evidence="10">
    <location>
        <position position="109"/>
    </location>
    <ligand>
        <name>ATP</name>
        <dbReference type="ChEBI" id="CHEBI:30616"/>
    </ligand>
</feature>
<dbReference type="Pfam" id="PF01137">
    <property type="entry name" value="RTC"/>
    <property type="match status" value="1"/>
</dbReference>
<feature type="domain" description="RNA 3'-terminal phosphate cyclase" evidence="12">
    <location>
        <begin position="14"/>
        <end position="348"/>
    </location>
</feature>
<dbReference type="InterPro" id="IPR037136">
    <property type="entry name" value="RNA3'_phos_cyclase_dom_sf"/>
</dbReference>
<dbReference type="InterPro" id="IPR000228">
    <property type="entry name" value="RNA3'_term_phos_cyc"/>
</dbReference>
<dbReference type="Proteomes" id="UP000230002">
    <property type="component" value="Unassembled WGS sequence"/>
</dbReference>
<dbReference type="InterPro" id="IPR017770">
    <property type="entry name" value="RNA3'_term_phos_cyc_type_1"/>
</dbReference>
<name>A0A2G8RQE5_9APHY</name>
<dbReference type="GO" id="GO:0003963">
    <property type="term" value="F:RNA-3'-phosphate cyclase activity"/>
    <property type="evidence" value="ECO:0007669"/>
    <property type="project" value="UniProtKB-EC"/>
</dbReference>
<dbReference type="InterPro" id="IPR013791">
    <property type="entry name" value="RNA3'-term_phos_cycl_insert"/>
</dbReference>
<gene>
    <name evidence="14" type="ORF">GSI_13490</name>
</gene>
<feature type="domain" description="RNA 3'-terminal phosphate cyclase insert" evidence="13">
    <location>
        <begin position="195"/>
        <end position="295"/>
    </location>
</feature>
<evidence type="ECO:0000313" key="14">
    <source>
        <dbReference type="EMBL" id="PIL23740.1"/>
    </source>
</evidence>
<dbReference type="PANTHER" id="PTHR11096">
    <property type="entry name" value="RNA 3' TERMINAL PHOSPHATE CYCLASE"/>
    <property type="match status" value="1"/>
</dbReference>
<keyword evidence="10" id="KW-0067">ATP-binding</keyword>
<organism evidence="14 15">
    <name type="scientific">Ganoderma sinense ZZ0214-1</name>
    <dbReference type="NCBI Taxonomy" id="1077348"/>
    <lineage>
        <taxon>Eukaryota</taxon>
        <taxon>Fungi</taxon>
        <taxon>Dikarya</taxon>
        <taxon>Basidiomycota</taxon>
        <taxon>Agaricomycotina</taxon>
        <taxon>Agaricomycetes</taxon>
        <taxon>Polyporales</taxon>
        <taxon>Polyporaceae</taxon>
        <taxon>Ganoderma</taxon>
    </lineage>
</organism>
<dbReference type="InterPro" id="IPR020719">
    <property type="entry name" value="RNA3'_term_phos_cycl-like_CS"/>
</dbReference>
<dbReference type="GO" id="GO:0006396">
    <property type="term" value="P:RNA processing"/>
    <property type="evidence" value="ECO:0007669"/>
    <property type="project" value="InterPro"/>
</dbReference>
<dbReference type="InterPro" id="IPR013792">
    <property type="entry name" value="RNA3'P_cycl/enolpyr_Trfase_a/b"/>
</dbReference>
<dbReference type="EMBL" id="AYKW01000067">
    <property type="protein sequence ID" value="PIL23740.1"/>
    <property type="molecule type" value="Genomic_DNA"/>
</dbReference>
<keyword evidence="15" id="KW-1185">Reference proteome</keyword>
<comment type="function">
    <text evidence="8">Catalyzes the conversion of 3'-phosphate to a 2',3'-cyclic phosphodiester at the end of RNA. The mechanism of action of the enzyme occurs in 3 steps: (A) adenylation of the enzyme by ATP; (B) transfer of adenylate to an RNA-N3'P to produce RNA-N3'PP5'A; (C) and attack of the adjacent 2'-hydroxyl on the 3'-phosphorus in the diester linkage to produce the cyclic end product. Likely functions in some aspects of cellular RNA processing. Function plays an important role in regulating axon regeneration by inhibiting central nervous system (CNS) axon regeneration following optic nerve injury.</text>
</comment>
<feature type="compositionally biased region" description="Polar residues" evidence="11">
    <location>
        <begin position="74"/>
        <end position="92"/>
    </location>
</feature>
<evidence type="ECO:0000259" key="13">
    <source>
        <dbReference type="Pfam" id="PF05189"/>
    </source>
</evidence>
<dbReference type="Pfam" id="PF05189">
    <property type="entry name" value="RTC_insert"/>
    <property type="match status" value="1"/>
</dbReference>
<evidence type="ECO:0000256" key="1">
    <source>
        <dbReference type="ARBA" id="ARBA00009206"/>
    </source>
</evidence>
<evidence type="ECO:0000313" key="15">
    <source>
        <dbReference type="Proteomes" id="UP000230002"/>
    </source>
</evidence>
<dbReference type="EC" id="6.5.1.4" evidence="2"/>
<dbReference type="SUPFAM" id="SSF55205">
    <property type="entry name" value="EPT/RTPC-like"/>
    <property type="match status" value="2"/>
</dbReference>
<evidence type="ECO:0000256" key="9">
    <source>
        <dbReference type="PIRSR" id="PIRSR005378-1"/>
    </source>
</evidence>
<evidence type="ECO:0000256" key="10">
    <source>
        <dbReference type="PIRSR" id="PIRSR005378-2"/>
    </source>
</evidence>
<dbReference type="OrthoDB" id="25029at2759"/>
<feature type="binding site" evidence="10">
    <location>
        <begin position="304"/>
        <end position="308"/>
    </location>
    <ligand>
        <name>ATP</name>
        <dbReference type="ChEBI" id="CHEBI:30616"/>
    </ligand>
</feature>
<dbReference type="PIRSF" id="PIRSF005378">
    <property type="entry name" value="RNA3'_term_phos_cycl_euk"/>
    <property type="match status" value="1"/>
</dbReference>
<evidence type="ECO:0000256" key="8">
    <source>
        <dbReference type="ARBA" id="ARBA00045867"/>
    </source>
</evidence>
<dbReference type="STRING" id="1077348.A0A2G8RQE5"/>
<keyword evidence="5 10" id="KW-0547">Nucleotide-binding</keyword>
<sequence length="384" mass="40704">MSAEEAVNIDGGVLEGGGQLLRIAVGLSALLSKPISIDNIRANRTPPGLKYQHAAGLRLVANICSAQLSGNDTGSSSIQFHPQTPPQTSESRPYSADPGTAGSIALLLQVSLPCLIFSPPTAGPSTLHLRGGTNATHSPQVDYMEHVFLPFIQKHFGLEPSLRVVKRGYYPKGGGEVHVSVPPVTGPLPAVTLIERGEIRRVYGRSYVAGLPKSLADTMRAAAIDILVESGIKQNRIKIESLREKPSDAVGSGSGIVIWAETYEGCVIGGSALGKKGMDASKVGQEAARELVNNLTHEGCVDEYMQDQMIIFLALAQGRSKVKTGPLTLHTRTAIWVIEQLSSAKFHIEETEHGAIIECEGIGYVLPPHDLALPPTSSSGNTSS</sequence>
<dbReference type="AlphaFoldDB" id="A0A2G8RQE5"/>
<reference evidence="14 15" key="1">
    <citation type="journal article" date="2015" name="Sci. Rep.">
        <title>Chromosome-level genome map provides insights into diverse defense mechanisms in the medicinal fungus Ganoderma sinense.</title>
        <authorList>
            <person name="Zhu Y."/>
            <person name="Xu J."/>
            <person name="Sun C."/>
            <person name="Zhou S."/>
            <person name="Xu H."/>
            <person name="Nelson D.R."/>
            <person name="Qian J."/>
            <person name="Song J."/>
            <person name="Luo H."/>
            <person name="Xiang L."/>
            <person name="Li Y."/>
            <person name="Xu Z."/>
            <person name="Ji A."/>
            <person name="Wang L."/>
            <person name="Lu S."/>
            <person name="Hayward A."/>
            <person name="Sun W."/>
            <person name="Li X."/>
            <person name="Schwartz D.C."/>
            <person name="Wang Y."/>
            <person name="Chen S."/>
        </authorList>
    </citation>
    <scope>NUCLEOTIDE SEQUENCE [LARGE SCALE GENOMIC DNA]</scope>
    <source>
        <strain evidence="14 15">ZZ0214-1</strain>
    </source>
</reference>
<evidence type="ECO:0000256" key="3">
    <source>
        <dbReference type="ARBA" id="ARBA00021428"/>
    </source>
</evidence>
<evidence type="ECO:0000256" key="7">
    <source>
        <dbReference type="ARBA" id="ARBA00032543"/>
    </source>
</evidence>
<evidence type="ECO:0000256" key="5">
    <source>
        <dbReference type="ARBA" id="ARBA00022741"/>
    </source>
</evidence>
<accession>A0A2G8RQE5</accession>
<evidence type="ECO:0000256" key="4">
    <source>
        <dbReference type="ARBA" id="ARBA00022598"/>
    </source>
</evidence>
<feature type="active site" description="Tele-AMP-histidine intermediate" evidence="9">
    <location>
        <position position="330"/>
    </location>
</feature>
<dbReference type="NCBIfam" id="TIGR03399">
    <property type="entry name" value="RNA_3prim_cycl"/>
    <property type="match status" value="1"/>
</dbReference>
<proteinExistence type="inferred from homology"/>
<dbReference type="FunFam" id="3.30.360.20:FF:000002">
    <property type="entry name" value="RNA terminal phosphate cyclase-like 1"/>
    <property type="match status" value="1"/>
</dbReference>
<comment type="caution">
    <text evidence="14">The sequence shown here is derived from an EMBL/GenBank/DDBJ whole genome shotgun (WGS) entry which is preliminary data.</text>
</comment>
<dbReference type="SUPFAM" id="SSF52913">
    <property type="entry name" value="RNA 3'-terminal phosphate cyclase, RPTC, insert domain"/>
    <property type="match status" value="1"/>
</dbReference>
<evidence type="ECO:0000256" key="2">
    <source>
        <dbReference type="ARBA" id="ARBA00012725"/>
    </source>
</evidence>
<feature type="region of interest" description="Disordered" evidence="11">
    <location>
        <begin position="74"/>
        <end position="97"/>
    </location>
</feature>
<protein>
    <recommendedName>
        <fullName evidence="3">RNA 3'-terminal phosphate cyclase</fullName>
        <ecNumber evidence="2">6.5.1.4</ecNumber>
    </recommendedName>
    <alternativeName>
        <fullName evidence="7">RNA terminal phosphate cyclase domain-containing protein 1</fullName>
    </alternativeName>
</protein>
<comment type="similarity">
    <text evidence="1">Belongs to the RNA 3'-terminal cyclase family. Type 1 subfamily.</text>
</comment>
<dbReference type="InterPro" id="IPR036553">
    <property type="entry name" value="RPTC_insert"/>
</dbReference>
<dbReference type="PROSITE" id="PS01287">
    <property type="entry name" value="RTC"/>
    <property type="match status" value="1"/>
</dbReference>
<evidence type="ECO:0000256" key="6">
    <source>
        <dbReference type="ARBA" id="ARBA00024481"/>
    </source>
</evidence>
<evidence type="ECO:0000256" key="11">
    <source>
        <dbReference type="SAM" id="MobiDB-lite"/>
    </source>
</evidence>
<dbReference type="InterPro" id="IPR023797">
    <property type="entry name" value="RNA3'_phos_cyclase_dom"/>
</dbReference>
<dbReference type="Gene3D" id="3.65.10.20">
    <property type="entry name" value="RNA 3'-terminal phosphate cyclase domain"/>
    <property type="match status" value="1"/>
</dbReference>
<dbReference type="HAMAP" id="MF_00200">
    <property type="entry name" value="RTC"/>
    <property type="match status" value="1"/>
</dbReference>
<dbReference type="GO" id="GO:0005524">
    <property type="term" value="F:ATP binding"/>
    <property type="evidence" value="ECO:0007669"/>
    <property type="project" value="UniProtKB-KW"/>
</dbReference>
<keyword evidence="4" id="KW-0436">Ligase</keyword>
<dbReference type="PANTHER" id="PTHR11096:SF0">
    <property type="entry name" value="RNA 3'-TERMINAL PHOSPHATE CYCLASE"/>
    <property type="match status" value="1"/>
</dbReference>
<dbReference type="GO" id="GO:0005634">
    <property type="term" value="C:nucleus"/>
    <property type="evidence" value="ECO:0007669"/>
    <property type="project" value="TreeGrafter"/>
</dbReference>
<evidence type="ECO:0000259" key="12">
    <source>
        <dbReference type="Pfam" id="PF01137"/>
    </source>
</evidence>
<comment type="catalytic activity">
    <reaction evidence="6">
        <text>a 3'-end 3'-phospho-ribonucleotide-RNA + ATP = a 3'-end 2',3'-cyclophospho-ribonucleotide-RNA + AMP + diphosphate</text>
        <dbReference type="Rhea" id="RHEA:23976"/>
        <dbReference type="Rhea" id="RHEA-COMP:10463"/>
        <dbReference type="Rhea" id="RHEA-COMP:10464"/>
        <dbReference type="ChEBI" id="CHEBI:30616"/>
        <dbReference type="ChEBI" id="CHEBI:33019"/>
        <dbReference type="ChEBI" id="CHEBI:83062"/>
        <dbReference type="ChEBI" id="CHEBI:83064"/>
        <dbReference type="ChEBI" id="CHEBI:456215"/>
        <dbReference type="EC" id="6.5.1.4"/>
    </reaction>
</comment>
<dbReference type="Gene3D" id="3.30.360.20">
    <property type="entry name" value="RNA 3'-terminal phosphate cyclase, insert domain"/>
    <property type="match status" value="1"/>
</dbReference>